<comment type="caution">
    <text evidence="2">The sequence shown here is derived from an EMBL/GenBank/DDBJ whole genome shotgun (WGS) entry which is preliminary data.</text>
</comment>
<sequence>MKQSRVNREIFHRGEETKLTGGGDGPVDQSRGREPGVDLLRSLNCPLDNA</sequence>
<dbReference type="AlphaFoldDB" id="A0A8S9QHN3"/>
<protein>
    <submittedName>
        <fullName evidence="2">Uncharacterized protein</fullName>
    </submittedName>
</protein>
<evidence type="ECO:0000256" key="1">
    <source>
        <dbReference type="SAM" id="MobiDB-lite"/>
    </source>
</evidence>
<dbReference type="Proteomes" id="UP000712600">
    <property type="component" value="Unassembled WGS sequence"/>
</dbReference>
<name>A0A8S9QHN3_BRACR</name>
<dbReference type="EMBL" id="QGKX02001290">
    <property type="protein sequence ID" value="KAF3540760.1"/>
    <property type="molecule type" value="Genomic_DNA"/>
</dbReference>
<gene>
    <name evidence="2" type="ORF">F2Q69_00025356</name>
</gene>
<proteinExistence type="predicted"/>
<accession>A0A8S9QHN3</accession>
<organism evidence="2 3">
    <name type="scientific">Brassica cretica</name>
    <name type="common">Mustard</name>
    <dbReference type="NCBI Taxonomy" id="69181"/>
    <lineage>
        <taxon>Eukaryota</taxon>
        <taxon>Viridiplantae</taxon>
        <taxon>Streptophyta</taxon>
        <taxon>Embryophyta</taxon>
        <taxon>Tracheophyta</taxon>
        <taxon>Spermatophyta</taxon>
        <taxon>Magnoliopsida</taxon>
        <taxon>eudicotyledons</taxon>
        <taxon>Gunneridae</taxon>
        <taxon>Pentapetalae</taxon>
        <taxon>rosids</taxon>
        <taxon>malvids</taxon>
        <taxon>Brassicales</taxon>
        <taxon>Brassicaceae</taxon>
        <taxon>Brassiceae</taxon>
        <taxon>Brassica</taxon>
    </lineage>
</organism>
<feature type="compositionally biased region" description="Basic and acidic residues" evidence="1">
    <location>
        <begin position="1"/>
        <end position="18"/>
    </location>
</feature>
<feature type="region of interest" description="Disordered" evidence="1">
    <location>
        <begin position="1"/>
        <end position="50"/>
    </location>
</feature>
<evidence type="ECO:0000313" key="3">
    <source>
        <dbReference type="Proteomes" id="UP000712600"/>
    </source>
</evidence>
<reference evidence="2" key="1">
    <citation type="submission" date="2019-12" db="EMBL/GenBank/DDBJ databases">
        <title>Genome sequencing and annotation of Brassica cretica.</title>
        <authorList>
            <person name="Studholme D.J."/>
            <person name="Sarris P."/>
        </authorList>
    </citation>
    <scope>NUCLEOTIDE SEQUENCE</scope>
    <source>
        <strain evidence="2">PFS-109/04</strain>
        <tissue evidence="2">Leaf</tissue>
    </source>
</reference>
<evidence type="ECO:0000313" key="2">
    <source>
        <dbReference type="EMBL" id="KAF3540760.1"/>
    </source>
</evidence>